<evidence type="ECO:0000256" key="1">
    <source>
        <dbReference type="SAM" id="Phobius"/>
    </source>
</evidence>
<name>A0A011UCV9_RUMAL</name>
<dbReference type="PATRIC" id="fig|1341156.4.peg.3780"/>
<dbReference type="EMBL" id="JEOB01000004">
    <property type="protein sequence ID" value="EXM38454.1"/>
    <property type="molecule type" value="Genomic_DNA"/>
</dbReference>
<organism evidence="2 3">
    <name type="scientific">Ruminococcus albus SY3</name>
    <dbReference type="NCBI Taxonomy" id="1341156"/>
    <lineage>
        <taxon>Bacteria</taxon>
        <taxon>Bacillati</taxon>
        <taxon>Bacillota</taxon>
        <taxon>Clostridia</taxon>
        <taxon>Eubacteriales</taxon>
        <taxon>Oscillospiraceae</taxon>
        <taxon>Ruminococcus</taxon>
    </lineage>
</organism>
<proteinExistence type="predicted"/>
<sequence length="206" mass="23326">MTDEQKDPEFVMEKHGRTINGIIASMLSSHLKRAERPSAVKRTTTDNRQIDKEQLHMNTLNINGTAKVTKRYPMISMSAAACAAVVIGIAVVNMNEKNSKPLPVTTQDRITTDAQTFTKDEGSTSEIVMTVTEQDGNSYTVTDIDRIEAIDAIVENAKKCHVWEGHNSKKMTQKFSISAVTYMFTRGRMSRWKYHSEKDDLIFRMF</sequence>
<evidence type="ECO:0000313" key="2">
    <source>
        <dbReference type="EMBL" id="EXM38454.1"/>
    </source>
</evidence>
<keyword evidence="1" id="KW-1133">Transmembrane helix</keyword>
<accession>A0A011UCV9</accession>
<keyword evidence="1" id="KW-0812">Transmembrane</keyword>
<gene>
    <name evidence="2" type="ORF">RASY3_13780</name>
</gene>
<keyword evidence="1" id="KW-0472">Membrane</keyword>
<reference evidence="2 3" key="1">
    <citation type="submission" date="2013-06" db="EMBL/GenBank/DDBJ databases">
        <title>Rumen cellulosomics: divergent fiber-degrading strategies revealed by comparative genome-wide analysis of six Ruminococcal strains.</title>
        <authorList>
            <person name="Dassa B."/>
            <person name="Borovok I."/>
            <person name="Lamed R."/>
            <person name="Flint H."/>
            <person name="Yeoman C.J."/>
            <person name="White B."/>
            <person name="Bayer E.A."/>
        </authorList>
    </citation>
    <scope>NUCLEOTIDE SEQUENCE [LARGE SCALE GENOMIC DNA]</scope>
    <source>
        <strain evidence="2 3">SY3</strain>
    </source>
</reference>
<evidence type="ECO:0000313" key="3">
    <source>
        <dbReference type="Proteomes" id="UP000021369"/>
    </source>
</evidence>
<dbReference type="Proteomes" id="UP000021369">
    <property type="component" value="Unassembled WGS sequence"/>
</dbReference>
<feature type="transmembrane region" description="Helical" evidence="1">
    <location>
        <begin position="72"/>
        <end position="92"/>
    </location>
</feature>
<comment type="caution">
    <text evidence="2">The sequence shown here is derived from an EMBL/GenBank/DDBJ whole genome shotgun (WGS) entry which is preliminary data.</text>
</comment>
<dbReference type="RefSeq" id="WP_037289140.1">
    <property type="nucleotide sequence ID" value="NZ_JEOB01000004.1"/>
</dbReference>
<keyword evidence="3" id="KW-1185">Reference proteome</keyword>
<dbReference type="AlphaFoldDB" id="A0A011UCV9"/>
<protein>
    <submittedName>
        <fullName evidence="2">Uncharacterized protein</fullName>
    </submittedName>
</protein>